<sequence length="479" mass="54533">MDIVNIKAVSQRYVSRLFQTEASASPSAAAEGTLGLDSDMANILKRTVPLENKKDKKWHLQTIHPSRLTISSIDKFMDPDNEFKVKVSVDAMITSIMMTQQDEDDQHRFFGSNNTSQHELLTHVLSTYGSQIQSFERSVLASKDRLDIVKEILEVSPSHLKMSLYTLKYYIDSKKVSNALIRLLFSMDRIDVTTKGYYLFDLIASVGSVDLLDYVYQKTITSSSTTSTTLLYSHLTLANACLTGSLELVEYIVSAGLYIDPKCSTNNFKKSIATNLCGGGSDDKQDERLNILLYLETKSILKIMESQDIFNVAICQASKYNQLPIVTHLCKKADRSIGPCIYIPTKIVSFAATYIQQVNNPLIHKVSRSNLKTLTYILQSNFKLTGNPKHPSYAHTNEYNHAANKLLSSHNYDTLDILIAKEHKTISICLFSLIASLRDNNTRVTDYYKYLRTTRWNNQRNYVDYFERRYGFMVYNPNY</sequence>
<dbReference type="RefSeq" id="XP_004355396.1">
    <property type="nucleotide sequence ID" value="XM_004355344.1"/>
</dbReference>
<accession>F4Q408</accession>
<dbReference type="Proteomes" id="UP000007797">
    <property type="component" value="Unassembled WGS sequence"/>
</dbReference>
<gene>
    <name evidence="1" type="ORF">DFA_07903</name>
</gene>
<dbReference type="KEGG" id="dfa:DFA_07903"/>
<protein>
    <recommendedName>
        <fullName evidence="3">Ankyrin repeat-containing protein</fullName>
    </recommendedName>
</protein>
<dbReference type="AlphaFoldDB" id="F4Q408"/>
<dbReference type="GeneID" id="14869221"/>
<reference evidence="2" key="1">
    <citation type="journal article" date="2011" name="Genome Res.">
        <title>Phylogeny-wide analysis of social amoeba genomes highlights ancient origins for complex intercellular communication.</title>
        <authorList>
            <person name="Heidel A.J."/>
            <person name="Lawal H.M."/>
            <person name="Felder M."/>
            <person name="Schilde C."/>
            <person name="Helps N.R."/>
            <person name="Tunggal B."/>
            <person name="Rivero F."/>
            <person name="John U."/>
            <person name="Schleicher M."/>
            <person name="Eichinger L."/>
            <person name="Platzer M."/>
            <person name="Noegel A.A."/>
            <person name="Schaap P."/>
            <person name="Gloeckner G."/>
        </authorList>
    </citation>
    <scope>NUCLEOTIDE SEQUENCE [LARGE SCALE GENOMIC DNA]</scope>
    <source>
        <strain evidence="2">SH3</strain>
    </source>
</reference>
<keyword evidence="2" id="KW-1185">Reference proteome</keyword>
<evidence type="ECO:0000313" key="2">
    <source>
        <dbReference type="Proteomes" id="UP000007797"/>
    </source>
</evidence>
<dbReference type="EMBL" id="GL883021">
    <property type="protein sequence ID" value="EGG16922.1"/>
    <property type="molecule type" value="Genomic_DNA"/>
</dbReference>
<evidence type="ECO:0000313" key="1">
    <source>
        <dbReference type="EMBL" id="EGG16922.1"/>
    </source>
</evidence>
<organism evidence="1 2">
    <name type="scientific">Cavenderia fasciculata</name>
    <name type="common">Slime mold</name>
    <name type="synonym">Dictyostelium fasciculatum</name>
    <dbReference type="NCBI Taxonomy" id="261658"/>
    <lineage>
        <taxon>Eukaryota</taxon>
        <taxon>Amoebozoa</taxon>
        <taxon>Evosea</taxon>
        <taxon>Eumycetozoa</taxon>
        <taxon>Dictyostelia</taxon>
        <taxon>Acytosteliales</taxon>
        <taxon>Cavenderiaceae</taxon>
        <taxon>Cavenderia</taxon>
    </lineage>
</organism>
<proteinExistence type="predicted"/>
<name>F4Q408_CACFS</name>
<evidence type="ECO:0008006" key="3">
    <source>
        <dbReference type="Google" id="ProtNLM"/>
    </source>
</evidence>